<evidence type="ECO:0000313" key="2">
    <source>
        <dbReference type="Proteomes" id="UP000186955"/>
    </source>
</evidence>
<evidence type="ECO:0008006" key="3">
    <source>
        <dbReference type="Google" id="ProtNLM"/>
    </source>
</evidence>
<protein>
    <recommendedName>
        <fullName evidence="3">Protein kinase domain-containing protein</fullName>
    </recommendedName>
</protein>
<dbReference type="STRING" id="1316194.A0A1Q5TES8"/>
<dbReference type="InterPro" id="IPR011009">
    <property type="entry name" value="Kinase-like_dom_sf"/>
</dbReference>
<proteinExistence type="predicted"/>
<keyword evidence="2" id="KW-1185">Reference proteome</keyword>
<dbReference type="AlphaFoldDB" id="A0A1Q5TES8"/>
<comment type="caution">
    <text evidence="1">The sequence shown here is derived from an EMBL/GenBank/DDBJ whole genome shotgun (WGS) entry which is preliminary data.</text>
</comment>
<sequence>MTADSGLSTRELQNSKHLETLKGIPGGTYLQTILCSSLIGLPTTVLMEFTNALHQRLKHRILLYKPTKQNRGGPFRNSQISRNRAFSRLDGTPLESGLPKQLVKAAEWVDLIDEDDEDIRLFDYGESFLQGKEPERLNQPGTLRVPETIFTHSFDYRVDLWRIGCMMISLISWRNFGWSATARKTWMFNELTERKMCEEENGEIFAEGFACQTQGLDLFVWQKGHTDEIISKGKRRNHGLWAAIPDEGTSEAIRFMPVSCVDNGEEKVRKDHGIQIAVGRKI</sequence>
<dbReference type="EMBL" id="MNBE01000666">
    <property type="protein sequence ID" value="OKO98734.1"/>
    <property type="molecule type" value="Genomic_DNA"/>
</dbReference>
<accession>A0A1Q5TES8</accession>
<reference evidence="1 2" key="1">
    <citation type="submission" date="2016-10" db="EMBL/GenBank/DDBJ databases">
        <title>Genome sequence of the ascomycete fungus Penicillium subrubescens.</title>
        <authorList>
            <person name="De Vries R.P."/>
            <person name="Peng M."/>
            <person name="Dilokpimol A."/>
            <person name="Hilden K."/>
            <person name="Makela M.R."/>
            <person name="Grigoriev I."/>
            <person name="Riley R."/>
            <person name="Granchi Z."/>
        </authorList>
    </citation>
    <scope>NUCLEOTIDE SEQUENCE [LARGE SCALE GENOMIC DNA]</scope>
    <source>
        <strain evidence="1 2">CBS 132785</strain>
    </source>
</reference>
<dbReference type="SUPFAM" id="SSF56112">
    <property type="entry name" value="Protein kinase-like (PK-like)"/>
    <property type="match status" value="1"/>
</dbReference>
<dbReference type="Proteomes" id="UP000186955">
    <property type="component" value="Unassembled WGS sequence"/>
</dbReference>
<dbReference type="Gene3D" id="1.10.510.10">
    <property type="entry name" value="Transferase(Phosphotransferase) domain 1"/>
    <property type="match status" value="1"/>
</dbReference>
<name>A0A1Q5TES8_9EURO</name>
<gene>
    <name evidence="1" type="ORF">PENSUB_8985</name>
</gene>
<evidence type="ECO:0000313" key="1">
    <source>
        <dbReference type="EMBL" id="OKO98734.1"/>
    </source>
</evidence>
<organism evidence="1 2">
    <name type="scientific">Penicillium subrubescens</name>
    <dbReference type="NCBI Taxonomy" id="1316194"/>
    <lineage>
        <taxon>Eukaryota</taxon>
        <taxon>Fungi</taxon>
        <taxon>Dikarya</taxon>
        <taxon>Ascomycota</taxon>
        <taxon>Pezizomycotina</taxon>
        <taxon>Eurotiomycetes</taxon>
        <taxon>Eurotiomycetidae</taxon>
        <taxon>Eurotiales</taxon>
        <taxon>Aspergillaceae</taxon>
        <taxon>Penicillium</taxon>
    </lineage>
</organism>